<dbReference type="AlphaFoldDB" id="W0SMR1"/>
<dbReference type="GO" id="GO:0016491">
    <property type="term" value="F:oxidoreductase activity"/>
    <property type="evidence" value="ECO:0007669"/>
    <property type="project" value="InterPro"/>
</dbReference>
<dbReference type="SUPFAM" id="SSF52833">
    <property type="entry name" value="Thioredoxin-like"/>
    <property type="match status" value="1"/>
</dbReference>
<feature type="domain" description="Thioredoxin" evidence="1">
    <location>
        <begin position="35"/>
        <end position="178"/>
    </location>
</feature>
<evidence type="ECO:0000313" key="3">
    <source>
        <dbReference type="Proteomes" id="UP000031637"/>
    </source>
</evidence>
<dbReference type="PANTHER" id="PTHR42852">
    <property type="entry name" value="THIOL:DISULFIDE INTERCHANGE PROTEIN DSBE"/>
    <property type="match status" value="1"/>
</dbReference>
<protein>
    <submittedName>
        <fullName evidence="2">Thiol-disulfide isomerase-like thioredoxin</fullName>
    </submittedName>
</protein>
<dbReference type="PANTHER" id="PTHR42852:SF13">
    <property type="entry name" value="PROTEIN DIPZ"/>
    <property type="match status" value="1"/>
</dbReference>
<dbReference type="Proteomes" id="UP000031637">
    <property type="component" value="Chromosome"/>
</dbReference>
<dbReference type="InterPro" id="IPR036249">
    <property type="entry name" value="Thioredoxin-like_sf"/>
</dbReference>
<evidence type="ECO:0000259" key="1">
    <source>
        <dbReference type="PROSITE" id="PS51352"/>
    </source>
</evidence>
<dbReference type="HOGENOM" id="CLU_042529_11_0_4"/>
<keyword evidence="3" id="KW-1185">Reference proteome</keyword>
<dbReference type="Gene3D" id="3.40.30.10">
    <property type="entry name" value="Glutaredoxin"/>
    <property type="match status" value="1"/>
</dbReference>
<dbReference type="OrthoDB" id="9811352at2"/>
<dbReference type="Pfam" id="PF08534">
    <property type="entry name" value="Redoxin"/>
    <property type="match status" value="1"/>
</dbReference>
<keyword evidence="2" id="KW-0413">Isomerase</keyword>
<dbReference type="PROSITE" id="PS51352">
    <property type="entry name" value="THIOREDOXIN_2"/>
    <property type="match status" value="1"/>
</dbReference>
<gene>
    <name evidence="2" type="ORF">SUTH_03333</name>
</gene>
<dbReference type="STRING" id="1223802.SUTH_03333"/>
<dbReference type="InterPro" id="IPR013740">
    <property type="entry name" value="Redoxin"/>
</dbReference>
<proteinExistence type="predicted"/>
<dbReference type="InterPro" id="IPR050553">
    <property type="entry name" value="Thioredoxin_ResA/DsbE_sf"/>
</dbReference>
<reference evidence="2 3" key="1">
    <citation type="journal article" date="2014" name="Syst. Appl. Microbiol.">
        <title>Complete genomes of freshwater sulfur oxidizers Sulfuricella denitrificans skB26 and Sulfuritalea hydrogenivorans sk43H: genetic insights into the sulfur oxidation pathway of betaproteobacteria.</title>
        <authorList>
            <person name="Watanabe T."/>
            <person name="Kojima H."/>
            <person name="Fukui M."/>
        </authorList>
    </citation>
    <scope>NUCLEOTIDE SEQUENCE [LARGE SCALE GENOMIC DNA]</scope>
    <source>
        <strain evidence="2">DSM22779</strain>
    </source>
</reference>
<accession>W0SMR1</accession>
<name>W0SMR1_9PROT</name>
<dbReference type="InterPro" id="IPR013766">
    <property type="entry name" value="Thioredoxin_domain"/>
</dbReference>
<organism evidence="2 3">
    <name type="scientific">Sulfuritalea hydrogenivorans sk43H</name>
    <dbReference type="NCBI Taxonomy" id="1223802"/>
    <lineage>
        <taxon>Bacteria</taxon>
        <taxon>Pseudomonadati</taxon>
        <taxon>Pseudomonadota</taxon>
        <taxon>Betaproteobacteria</taxon>
        <taxon>Nitrosomonadales</taxon>
        <taxon>Sterolibacteriaceae</taxon>
        <taxon>Sulfuritalea</taxon>
    </lineage>
</organism>
<evidence type="ECO:0000313" key="2">
    <source>
        <dbReference type="EMBL" id="BAO31103.1"/>
    </source>
</evidence>
<dbReference type="RefSeq" id="WP_041100829.1">
    <property type="nucleotide sequence ID" value="NZ_AP012547.1"/>
</dbReference>
<dbReference type="CDD" id="cd02966">
    <property type="entry name" value="TlpA_like_family"/>
    <property type="match status" value="1"/>
</dbReference>
<dbReference type="EMBL" id="AP012547">
    <property type="protein sequence ID" value="BAO31103.1"/>
    <property type="molecule type" value="Genomic_DNA"/>
</dbReference>
<dbReference type="GO" id="GO:0016853">
    <property type="term" value="F:isomerase activity"/>
    <property type="evidence" value="ECO:0007669"/>
    <property type="project" value="UniProtKB-KW"/>
</dbReference>
<sequence length="179" mass="19929">MKRSLLWLALGGLALFAALIGYRLGVLGKSTEAPIPVAPKIPIFDLVLTGLDAKPQSLAQWRGKILVINYWATWCHPCREEMPGFSRLQEKFRDKGVQFVGISIDDAAKIIEFQKETPVSYPLLIGSMEIMKSSADLGNTRQALPFTAVFDREGRLAATKLGRLSESELERQLKDLISR</sequence>
<dbReference type="KEGG" id="shd:SUTH_03333"/>